<dbReference type="SUPFAM" id="SSF81901">
    <property type="entry name" value="HCP-like"/>
    <property type="match status" value="1"/>
</dbReference>
<keyword evidence="1" id="KW-1133">Transmembrane helix</keyword>
<reference evidence="2 3" key="1">
    <citation type="journal article" date="2016" name="Antonie Van Leeuwenhoek">
        <title>Bacillus depressus sp. nov., isolated from soil of a sunflower field.</title>
        <authorList>
            <person name="Wei X."/>
            <person name="Xin D."/>
            <person name="Xin Y."/>
            <person name="Zhang H."/>
            <person name="Wang T."/>
            <person name="Zhang J."/>
        </authorList>
    </citation>
    <scope>NUCLEOTIDE SEQUENCE [LARGE SCALE GENOMIC DNA]</scope>
    <source>
        <strain evidence="2 3">BZ1</strain>
    </source>
</reference>
<dbReference type="EMBL" id="WBOS01000004">
    <property type="protein sequence ID" value="KAB2336278.1"/>
    <property type="molecule type" value="Genomic_DNA"/>
</dbReference>
<gene>
    <name evidence="2" type="ORF">F7731_12370</name>
</gene>
<dbReference type="OrthoDB" id="2861755at2"/>
<evidence type="ECO:0000313" key="2">
    <source>
        <dbReference type="EMBL" id="KAB2336278.1"/>
    </source>
</evidence>
<keyword evidence="1" id="KW-0812">Transmembrane</keyword>
<feature type="transmembrane region" description="Helical" evidence="1">
    <location>
        <begin position="6"/>
        <end position="23"/>
    </location>
</feature>
<dbReference type="Proteomes" id="UP000481030">
    <property type="component" value="Unassembled WGS sequence"/>
</dbReference>
<protein>
    <submittedName>
        <fullName evidence="2">Sel1 repeat family protein</fullName>
    </submittedName>
</protein>
<name>A0A6L3VAZ2_9BACI</name>
<organism evidence="2 3">
    <name type="scientific">Cytobacillus depressus</name>
    <dbReference type="NCBI Taxonomy" id="1602942"/>
    <lineage>
        <taxon>Bacteria</taxon>
        <taxon>Bacillati</taxon>
        <taxon>Bacillota</taxon>
        <taxon>Bacilli</taxon>
        <taxon>Bacillales</taxon>
        <taxon>Bacillaceae</taxon>
        <taxon>Cytobacillus</taxon>
    </lineage>
</organism>
<dbReference type="Pfam" id="PF08238">
    <property type="entry name" value="Sel1"/>
    <property type="match status" value="3"/>
</dbReference>
<dbReference type="PANTHER" id="PTHR43628:SF1">
    <property type="entry name" value="CHITIN SYNTHASE REGULATORY FACTOR 2-RELATED"/>
    <property type="match status" value="1"/>
</dbReference>
<dbReference type="PANTHER" id="PTHR43628">
    <property type="entry name" value="ACTIVATOR OF C KINASE PROTEIN 1-RELATED"/>
    <property type="match status" value="1"/>
</dbReference>
<keyword evidence="3" id="KW-1185">Reference proteome</keyword>
<evidence type="ECO:0000313" key="3">
    <source>
        <dbReference type="Proteomes" id="UP000481030"/>
    </source>
</evidence>
<evidence type="ECO:0000256" key="1">
    <source>
        <dbReference type="SAM" id="Phobius"/>
    </source>
</evidence>
<dbReference type="InterPro" id="IPR011990">
    <property type="entry name" value="TPR-like_helical_dom_sf"/>
</dbReference>
<dbReference type="RefSeq" id="WP_151535081.1">
    <property type="nucleotide sequence ID" value="NZ_WBOS01000004.1"/>
</dbReference>
<dbReference type="InterPro" id="IPR052945">
    <property type="entry name" value="Mitotic_Regulator"/>
</dbReference>
<dbReference type="Gene3D" id="1.25.40.10">
    <property type="entry name" value="Tetratricopeptide repeat domain"/>
    <property type="match status" value="1"/>
</dbReference>
<proteinExistence type="predicted"/>
<comment type="caution">
    <text evidence="2">The sequence shown here is derived from an EMBL/GenBank/DDBJ whole genome shotgun (WGS) entry which is preliminary data.</text>
</comment>
<dbReference type="InterPro" id="IPR006597">
    <property type="entry name" value="Sel1-like"/>
</dbReference>
<accession>A0A6L3VAZ2</accession>
<dbReference type="SMART" id="SM00671">
    <property type="entry name" value="SEL1"/>
    <property type="match status" value="3"/>
</dbReference>
<keyword evidence="1" id="KW-0472">Membrane</keyword>
<sequence length="156" mass="17499">MKIRNLIFIFVSLIFAVGLYLLLDFEKDYSKLSMVELHELAQKEDAVAQGMLAYYFQEGIGVEVDYVESLKWYVNSANNGNTSAMVNLAYLYGNGIGVEKDLPKAFDWNLKAAKRGDSSGMFNVGKKYELGIGVAKDMEKANYWLEKAKKAKGSLL</sequence>
<dbReference type="AlphaFoldDB" id="A0A6L3VAZ2"/>